<comment type="caution">
    <text evidence="1">The sequence shown here is derived from an EMBL/GenBank/DDBJ whole genome shotgun (WGS) entry which is preliminary data.</text>
</comment>
<name>A0A085WUA1_9BACT</name>
<dbReference type="AlphaFoldDB" id="A0A085WUA1"/>
<dbReference type="EMBL" id="JMCB01000002">
    <property type="protein sequence ID" value="KFE71264.1"/>
    <property type="molecule type" value="Genomic_DNA"/>
</dbReference>
<sequence>MLLLLAALHPRRDKEKCLELATEMSFFEPMRVEAHTMSRLYGGGVNFNGPSPFYFIRLCQRLRTALPWIEDTKRSQLEPELAAAIRVVVHDPFTLVGPAA</sequence>
<reference evidence="1 2" key="1">
    <citation type="submission" date="2014-04" db="EMBL/GenBank/DDBJ databases">
        <title>Genome assembly of Hyalangium minutum DSM 14724.</title>
        <authorList>
            <person name="Sharma G."/>
            <person name="Subramanian S."/>
        </authorList>
    </citation>
    <scope>NUCLEOTIDE SEQUENCE [LARGE SCALE GENOMIC DNA]</scope>
    <source>
        <strain evidence="1 2">DSM 14724</strain>
    </source>
</reference>
<evidence type="ECO:0000313" key="2">
    <source>
        <dbReference type="Proteomes" id="UP000028725"/>
    </source>
</evidence>
<organism evidence="1 2">
    <name type="scientific">Hyalangium minutum</name>
    <dbReference type="NCBI Taxonomy" id="394096"/>
    <lineage>
        <taxon>Bacteria</taxon>
        <taxon>Pseudomonadati</taxon>
        <taxon>Myxococcota</taxon>
        <taxon>Myxococcia</taxon>
        <taxon>Myxococcales</taxon>
        <taxon>Cystobacterineae</taxon>
        <taxon>Archangiaceae</taxon>
        <taxon>Hyalangium</taxon>
    </lineage>
</organism>
<accession>A0A085WUA1</accession>
<keyword evidence="2" id="KW-1185">Reference proteome</keyword>
<proteinExistence type="predicted"/>
<evidence type="ECO:0000313" key="1">
    <source>
        <dbReference type="EMBL" id="KFE71264.1"/>
    </source>
</evidence>
<dbReference type="Proteomes" id="UP000028725">
    <property type="component" value="Unassembled WGS sequence"/>
</dbReference>
<protein>
    <submittedName>
        <fullName evidence="1">Uncharacterized protein</fullName>
    </submittedName>
</protein>
<gene>
    <name evidence="1" type="ORF">DB31_3394</name>
</gene>